<dbReference type="KEGG" id="mpru:DFR88_01740"/>
<gene>
    <name evidence="2" type="ORF">DFR88_01740</name>
</gene>
<evidence type="ECO:0000256" key="1">
    <source>
        <dbReference type="SAM" id="Phobius"/>
    </source>
</evidence>
<name>A0A4D8S3C0_METPR</name>
<evidence type="ECO:0008006" key="4">
    <source>
        <dbReference type="Google" id="ProtNLM"/>
    </source>
</evidence>
<protein>
    <recommendedName>
        <fullName evidence="4">Type IV pilin</fullName>
    </recommendedName>
</protein>
<reference evidence="2 3" key="1">
    <citation type="submission" date="2018-07" db="EMBL/GenBank/DDBJ databases">
        <title>Complete Genome Sequences of Extremely Thermoacidophilic, Metal-Mobilizing Type-Strain Members of the Archaeal Family Sulfolobaceae: Acidianus brierleyi DSM-1651T, Acidianus sulfidivorans DSM-18786T, Metallosphaera hakonensis DSM-7519T, and Metallosphaera prunae DSM-10039T.</title>
        <authorList>
            <person name="Counts J.A."/>
            <person name="Kelly R.M."/>
        </authorList>
    </citation>
    <scope>NUCLEOTIDE SEQUENCE [LARGE SCALE GENOMIC DNA]</scope>
    <source>
        <strain evidence="2 3">Ron 12/II</strain>
    </source>
</reference>
<evidence type="ECO:0000313" key="3">
    <source>
        <dbReference type="Proteomes" id="UP000298568"/>
    </source>
</evidence>
<sequence>MAKLRSKGLSEAIGFLIILILMVAVLIPVGFLILGLPSSQVESVNSATQYKSVAQEQYQDFEVDTLTNTGGPAQPIYFVYNGTGKAYIVFITDQNPPVPLLIKSLLVDSNGWKIFHMNLNVSLGKVNSSLLGYKAIEIPVPLDPKEAQDVAIVTQYGNIFYASPVTIIPSLALREPIGIAALSLSSYDVIQEPNFVSARVGTSSNSFSLNPPSESLSTFLKQYGGNGITFTDGELIASHGESASYNGSWFGPIDFVPSNTFSFTQPQPTFEGKMQGQFRDANLTVNQGYFAGTMKLVQGFSFSPNGLWISDVSTDPISMTNLEIWGDFSGNFNNINLTLIPPLFFITPPALGIQLSGLGTFYFNNVSVSSAKIDGKFTGYINGKLNELTGNYSINGIINNGTFTGKIENADVGFAVQNNFLLTTILPGYISGTFNGNITLPSSSLGYVALNGQFDGTINNGFFGPQGNGYSGFNGELEGTFSLSAGYGDGTFGTLSNGQIDFPTSNFLGSSLAFSSFDGNIDGTFDLNGNYIQLGAYGTFNIISLNGHTDMNITSGSIFPYVSIIQPLVINVSMAIANPGNETLIISSLVANIEEEATFTQSGGSSFSGTIYGSANDTLNPQIAVPPINVQYYNIKIIIPVTSIFSSGLSQQKYFNASSFFYTPGFIKLDLSLLESNGYSVSYSTIIPPLTVPVQTNVTEP</sequence>
<feature type="transmembrane region" description="Helical" evidence="1">
    <location>
        <begin position="12"/>
        <end position="36"/>
    </location>
</feature>
<keyword evidence="1" id="KW-0812">Transmembrane</keyword>
<dbReference type="EMBL" id="CP031156">
    <property type="protein sequence ID" value="QCO29375.1"/>
    <property type="molecule type" value="Genomic_DNA"/>
</dbReference>
<keyword evidence="1" id="KW-1133">Transmembrane helix</keyword>
<dbReference type="RefSeq" id="WP_193453367.1">
    <property type="nucleotide sequence ID" value="NZ_CP031156.1"/>
</dbReference>
<keyword evidence="1" id="KW-0472">Membrane</keyword>
<dbReference type="GeneID" id="59455578"/>
<organism evidence="2 3">
    <name type="scientific">Metallosphaera prunae</name>
    <dbReference type="NCBI Taxonomy" id="47304"/>
    <lineage>
        <taxon>Archaea</taxon>
        <taxon>Thermoproteota</taxon>
        <taxon>Thermoprotei</taxon>
        <taxon>Sulfolobales</taxon>
        <taxon>Sulfolobaceae</taxon>
        <taxon>Metallosphaera</taxon>
    </lineage>
</organism>
<dbReference type="AlphaFoldDB" id="A0A4D8S3C0"/>
<evidence type="ECO:0000313" key="2">
    <source>
        <dbReference type="EMBL" id="QCO29375.1"/>
    </source>
</evidence>
<proteinExistence type="predicted"/>
<dbReference type="Proteomes" id="UP000298568">
    <property type="component" value="Chromosome"/>
</dbReference>
<accession>A0A4D8S3C0</accession>
<keyword evidence="3" id="KW-1185">Reference proteome</keyword>